<dbReference type="Gene3D" id="3.40.640.10">
    <property type="entry name" value="Type I PLP-dependent aspartate aminotransferase-like (Major domain)"/>
    <property type="match status" value="1"/>
</dbReference>
<feature type="domain" description="Aminotransferase class I/classII large" evidence="3">
    <location>
        <begin position="172"/>
        <end position="510"/>
    </location>
</feature>
<dbReference type="GO" id="GO:0030170">
    <property type="term" value="F:pyridoxal phosphate binding"/>
    <property type="evidence" value="ECO:0007669"/>
    <property type="project" value="InterPro"/>
</dbReference>
<accession>A0A826HX69</accession>
<dbReference type="PROSITE" id="PS00105">
    <property type="entry name" value="AA_TRANSFER_CLASS_1"/>
    <property type="match status" value="1"/>
</dbReference>
<dbReference type="KEGG" id="lpi:LBPG_01343"/>
<keyword evidence="1" id="KW-0663">Pyridoxal phosphate</keyword>
<evidence type="ECO:0000259" key="3">
    <source>
        <dbReference type="Pfam" id="PF00155"/>
    </source>
</evidence>
<dbReference type="Pfam" id="PF00155">
    <property type="entry name" value="Aminotran_1_2"/>
    <property type="match status" value="1"/>
</dbReference>
<dbReference type="NCBIfam" id="TIGR03801">
    <property type="entry name" value="asp_4_decarbox"/>
    <property type="match status" value="1"/>
</dbReference>
<dbReference type="Gene3D" id="1.10.20.110">
    <property type="match status" value="1"/>
</dbReference>
<dbReference type="EC" id="2.6.1.-" evidence="2"/>
<evidence type="ECO:0000256" key="2">
    <source>
        <dbReference type="RuleBase" id="RU000481"/>
    </source>
</evidence>
<dbReference type="AlphaFoldDB" id="A0A826HX69"/>
<dbReference type="GO" id="GO:0008483">
    <property type="term" value="F:transaminase activity"/>
    <property type="evidence" value="ECO:0007669"/>
    <property type="project" value="UniProtKB-KW"/>
</dbReference>
<gene>
    <name evidence="4" type="ORF">LBPG_01343</name>
</gene>
<dbReference type="InterPro" id="IPR050478">
    <property type="entry name" value="Ethylene_sulfur-biosynth"/>
</dbReference>
<dbReference type="InterPro" id="IPR015424">
    <property type="entry name" value="PyrdxlP-dep_Trfase"/>
</dbReference>
<keyword evidence="2 4" id="KW-0808">Transferase</keyword>
<dbReference type="SUPFAM" id="SSF53383">
    <property type="entry name" value="PLP-dependent transferases"/>
    <property type="match status" value="1"/>
</dbReference>
<dbReference type="PANTHER" id="PTHR43795">
    <property type="entry name" value="BIFUNCTIONAL ASPARTATE AMINOTRANSFERASE AND GLUTAMATE/ASPARTATE-PREPHENATE AMINOTRANSFERASE-RELATED"/>
    <property type="match status" value="1"/>
</dbReference>
<evidence type="ECO:0000313" key="5">
    <source>
        <dbReference type="Proteomes" id="UP000015927"/>
    </source>
</evidence>
<comment type="cofactor">
    <cofactor evidence="2">
        <name>pyridoxal 5'-phosphate</name>
        <dbReference type="ChEBI" id="CHEBI:597326"/>
    </cofactor>
</comment>
<dbReference type="GeneID" id="57091340"/>
<dbReference type="Gene3D" id="3.90.1150.10">
    <property type="entry name" value="Aspartate Aminotransferase, domain 1"/>
    <property type="match status" value="1"/>
</dbReference>
<dbReference type="GO" id="GO:0006520">
    <property type="term" value="P:amino acid metabolic process"/>
    <property type="evidence" value="ECO:0007669"/>
    <property type="project" value="TreeGrafter"/>
</dbReference>
<sequence>MTISIDALSPFELSLYLEKQIQSAPDAPILNAGRGNPNWTAPVPREAFFLLGQFAVQETRKSSSALVGKQIKAAPERMGRLQTFLTTHPGPGADFLNWICQADQQLLGMTPAAWVSAACDAVIGDNYPAPVRCLSVCEQPLKAYMIRELFDDRQVPLDVFPVEGGTAGICYLFDTLMHTGLLAAGDRIALLLPTFAPYLEIPKLPHYAFDVVRIKAQRVTTGDRASYVYPQAEIEKLRDPKVKAAFVVNPSNPTANAMGLENISQIEAIVNTDRPDLMILTDDVYGTFVPHFLSLFAALPHNTACLYSFSKYFGATGWRVGAIALAKDNVFDELIDQLPKAVKAKVSARYQSIASESTTVSFIDRIVADSRDIALNHAAGLSTVQQVMIALFSLYGLMDEGQAYKDEVVATCRAREQQLFSTLGLTRPAPARDTAYYCDIDLLAWGTQRYGAVFARYLKQHWTTTRLLVALAQQQHLMLLKTSPFGSDTWSVRVSLANLPTHDYAEVGKRIIALFDHLQMACETEAK</sequence>
<dbReference type="InterPro" id="IPR022518">
    <property type="entry name" value="Aspartate_4-decarboxylase"/>
</dbReference>
<dbReference type="InterPro" id="IPR015421">
    <property type="entry name" value="PyrdxlP-dep_Trfase_major"/>
</dbReference>
<dbReference type="InterPro" id="IPR004838">
    <property type="entry name" value="NHTrfase_class1_PyrdxlP-BS"/>
</dbReference>
<protein>
    <recommendedName>
        <fullName evidence="2">Aminotransferase</fullName>
        <ecNumber evidence="2">2.6.1.-</ecNumber>
    </recommendedName>
</protein>
<organism evidence="4 5">
    <name type="scientific">Lacticaseibacillus paracasei subsp. paracasei 8700:2</name>
    <dbReference type="NCBI Taxonomy" id="537973"/>
    <lineage>
        <taxon>Bacteria</taxon>
        <taxon>Bacillati</taxon>
        <taxon>Bacillota</taxon>
        <taxon>Bacilli</taxon>
        <taxon>Lactobacillales</taxon>
        <taxon>Lactobacillaceae</taxon>
        <taxon>Lacticaseibacillus</taxon>
    </lineage>
</organism>
<dbReference type="PANTHER" id="PTHR43795:SF2">
    <property type="entry name" value="BIFUNCTIONAL ASPARTATE AMINOTRANSFERASE AND GLUTAMATE_ASPARTATE-PREPHENATE AMINOTRANSFERASE"/>
    <property type="match status" value="1"/>
</dbReference>
<reference evidence="4 5" key="1">
    <citation type="submission" date="2010-12" db="EMBL/GenBank/DDBJ databases">
        <title>The Genome Sequence of Lactobacillus paracasei subsp. paracasei strain 8700:2.</title>
        <authorList>
            <consortium name="The Broad Institute Genome Sequencing Platform"/>
            <person name="Ward D."/>
            <person name="Earl A."/>
            <person name="Feldgarden M."/>
            <person name="Young S.K."/>
            <person name="Gargeya S."/>
            <person name="Zeng Q."/>
            <person name="Alvarado L."/>
            <person name="Berlin A."/>
            <person name="Bochicchio J."/>
            <person name="Chapman S.B."/>
            <person name="Chen Z."/>
            <person name="Freedman E."/>
            <person name="Gellesch M."/>
            <person name="Goldberg J."/>
            <person name="Griggs A."/>
            <person name="Gujja S."/>
            <person name="Heilman E."/>
            <person name="Heiman D."/>
            <person name="Howarth C."/>
            <person name="Mehta T."/>
            <person name="Neiman D."/>
            <person name="Pearson M."/>
            <person name="Roberts A."/>
            <person name="Saif S."/>
            <person name="Shea T."/>
            <person name="Shenoy N."/>
            <person name="Sisk P."/>
            <person name="Stolte C."/>
            <person name="Sykes S."/>
            <person name="White J."/>
            <person name="Yandava C."/>
            <person name="Saulnier D."/>
            <person name="Haas B."/>
            <person name="Nusbaum C."/>
            <person name="Birren B."/>
        </authorList>
    </citation>
    <scope>NUCLEOTIDE SEQUENCE [LARGE SCALE GENOMIC DNA]</scope>
    <source>
        <strain evidence="4 5">8700:2</strain>
    </source>
</reference>
<dbReference type="Proteomes" id="UP000015927">
    <property type="component" value="Chromosome"/>
</dbReference>
<dbReference type="NCBIfam" id="NF006755">
    <property type="entry name" value="PRK09275.1"/>
    <property type="match status" value="1"/>
</dbReference>
<comment type="similarity">
    <text evidence="2">Belongs to the class-I pyridoxal-phosphate-dependent aminotransferase family.</text>
</comment>
<evidence type="ECO:0000313" key="4">
    <source>
        <dbReference type="EMBL" id="EEQ65894.1"/>
    </source>
</evidence>
<dbReference type="RefSeq" id="WP_003568058.1">
    <property type="nucleotide sequence ID" value="NC_022112.1"/>
</dbReference>
<keyword evidence="2 4" id="KW-0032">Aminotransferase</keyword>
<proteinExistence type="inferred from homology"/>
<name>A0A826HX69_LACPA</name>
<dbReference type="InterPro" id="IPR015422">
    <property type="entry name" value="PyrdxlP-dep_Trfase_small"/>
</dbReference>
<dbReference type="EMBL" id="CP002391">
    <property type="protein sequence ID" value="EEQ65894.1"/>
    <property type="molecule type" value="Genomic_DNA"/>
</dbReference>
<evidence type="ECO:0000256" key="1">
    <source>
        <dbReference type="ARBA" id="ARBA00022898"/>
    </source>
</evidence>
<dbReference type="InterPro" id="IPR004839">
    <property type="entry name" value="Aminotransferase_I/II_large"/>
</dbReference>
<dbReference type="CDD" id="cd00609">
    <property type="entry name" value="AAT_like"/>
    <property type="match status" value="1"/>
</dbReference>